<dbReference type="Proteomes" id="UP000192486">
    <property type="component" value="Chromosome"/>
</dbReference>
<reference evidence="2 3" key="1">
    <citation type="submission" date="2016-04" db="EMBL/GenBank/DDBJ databases">
        <title>Comparative Genomics and Epigenetics of Sporosarcina ureae.</title>
        <authorList>
            <person name="Oliver A.S."/>
            <person name="Cooper K.K."/>
        </authorList>
    </citation>
    <scope>NUCLEOTIDE SEQUENCE [LARGE SCALE GENOMIC DNA]</scope>
    <source>
        <strain evidence="2 3">S204</strain>
    </source>
</reference>
<evidence type="ECO:0000313" key="3">
    <source>
        <dbReference type="Proteomes" id="UP000192486"/>
    </source>
</evidence>
<accession>A0ABN4YUB8</accession>
<dbReference type="EMBL" id="CP015108">
    <property type="protein sequence ID" value="ARF14475.1"/>
    <property type="molecule type" value="Genomic_DNA"/>
</dbReference>
<dbReference type="RefSeq" id="WP_051210472.1">
    <property type="nucleotide sequence ID" value="NZ_CP015108.1"/>
</dbReference>
<evidence type="ECO:0000313" key="2">
    <source>
        <dbReference type="EMBL" id="ARF14475.1"/>
    </source>
</evidence>
<keyword evidence="3" id="KW-1185">Reference proteome</keyword>
<organism evidence="2 3">
    <name type="scientific">Sporosarcina ureae</name>
    <dbReference type="NCBI Taxonomy" id="1571"/>
    <lineage>
        <taxon>Bacteria</taxon>
        <taxon>Bacillati</taxon>
        <taxon>Bacillota</taxon>
        <taxon>Bacilli</taxon>
        <taxon>Bacillales</taxon>
        <taxon>Caryophanaceae</taxon>
        <taxon>Sporosarcina</taxon>
    </lineage>
</organism>
<name>A0ABN4YUB8_SPOUR</name>
<protein>
    <recommendedName>
        <fullName evidence="4">Spore coat protein D</fullName>
    </recommendedName>
</protein>
<proteinExistence type="predicted"/>
<gene>
    <name evidence="2" type="ORF">SporoS204_10160</name>
</gene>
<sequence>MNQGYCGMSGGHHQQGWGHQHHHHGMHGQQGMPGGQHQGFQPVFCPPQYRFNDCFTKQEMPFIHPIVNVNRHHVVGVPQHYYTETTENVMGSTIMPGRGPGMGPGFGPGFGPGQGGCHRRKRCR</sequence>
<feature type="region of interest" description="Disordered" evidence="1">
    <location>
        <begin position="1"/>
        <end position="35"/>
    </location>
</feature>
<evidence type="ECO:0008006" key="4">
    <source>
        <dbReference type="Google" id="ProtNLM"/>
    </source>
</evidence>
<evidence type="ECO:0000256" key="1">
    <source>
        <dbReference type="SAM" id="MobiDB-lite"/>
    </source>
</evidence>